<comment type="similarity">
    <text evidence="1">Belongs to the peptidase C48 family.</text>
</comment>
<evidence type="ECO:0000256" key="4">
    <source>
        <dbReference type="SAM" id="MobiDB-lite"/>
    </source>
</evidence>
<name>A0A484KBG9_9ASTE</name>
<protein>
    <recommendedName>
        <fullName evidence="9">DUF1985 domain-containing protein</fullName>
    </recommendedName>
</protein>
<sequence length="792" mass="87487">MDCCSGFSSRLDFGILSTISSSGITFCGRCGFWGFGDSTGSASARRMTTRAAVDDDDDFVDEIPIIKTTKLMKTTAGRVYKRMCDEGLLVGKTGVKVTCFCNVWVGANIVEGVVSDTDLLELKKSAFGDFFNLGGIKWLTGQLMTLLALNYVQPMKRTGDMDRLKFHIGDRVEEFKKSDFALITGMKFGKKTEFVGIDMDEPNDISMRYFGGKMSVTRQDVEHVFKNVRGIRGKKPMDVLKLALLYLVCCHVVGNQGRTRIPALYMHLVNDLELFNDFEWGEHLWKDVVESMGKCSSILNTGGNGRFTFPGFLFPLQIWSFETFPRLMENGICAIGKGSGSLCPRALRWETGVRPKHDVLENSIFGKPGESVNWKEMVATPMERGMGNFERLLSVGGAGNGSSSNACGEAVNEEYGAGHRSLKGKFHWGHVTACADGVQNEDEMQNPTVVEDVLGEGRGENEPALRDVLTAIVHMEKRNSKLRVEVTKLRIALNAQSRLLKRVLLGRKMAKRQQKKRGDKREENGMPSFDLGIESQERRDDPGNGQEDMIWEEDIIRDADIGTQLGVSDNDVEDLLNDVNTQEVDGRWRKAVEGLGLKLDSGKGAECSKLMNLANEKTTDDVHRDERVVEEQANVVQRMDDAELVRPSISKDVCAGGSGSGNGTVIGEVAGGFRDKFETASQIIEAQEVTPEKICYENVREVDEEIVCDGPKLMDKLGVYEGREEGPIGDSVLAIEGGSCCPQQNDGSSCGMFVVKIAEFLMMGHDVQDMNDTEIAAYRKKMTTELLAYSAL</sequence>
<evidence type="ECO:0008006" key="9">
    <source>
        <dbReference type="Google" id="ProtNLM"/>
    </source>
</evidence>
<evidence type="ECO:0000256" key="2">
    <source>
        <dbReference type="ARBA" id="ARBA00022670"/>
    </source>
</evidence>
<dbReference type="Pfam" id="PF09331">
    <property type="entry name" value="DUF1985"/>
    <property type="match status" value="1"/>
</dbReference>
<organism evidence="7 8">
    <name type="scientific">Cuscuta campestris</name>
    <dbReference type="NCBI Taxonomy" id="132261"/>
    <lineage>
        <taxon>Eukaryota</taxon>
        <taxon>Viridiplantae</taxon>
        <taxon>Streptophyta</taxon>
        <taxon>Embryophyta</taxon>
        <taxon>Tracheophyta</taxon>
        <taxon>Spermatophyta</taxon>
        <taxon>Magnoliopsida</taxon>
        <taxon>eudicotyledons</taxon>
        <taxon>Gunneridae</taxon>
        <taxon>Pentapetalae</taxon>
        <taxon>asterids</taxon>
        <taxon>lamiids</taxon>
        <taxon>Solanales</taxon>
        <taxon>Convolvulaceae</taxon>
        <taxon>Cuscuteae</taxon>
        <taxon>Cuscuta</taxon>
        <taxon>Cuscuta subgen. Grammica</taxon>
        <taxon>Cuscuta sect. Cleistogrammica</taxon>
    </lineage>
</organism>
<proteinExistence type="inferred from homology"/>
<dbReference type="InterPro" id="IPR038765">
    <property type="entry name" value="Papain-like_cys_pep_sf"/>
</dbReference>
<evidence type="ECO:0000256" key="1">
    <source>
        <dbReference type="ARBA" id="ARBA00005234"/>
    </source>
</evidence>
<feature type="region of interest" description="Disordered" evidence="4">
    <location>
        <begin position="510"/>
        <end position="546"/>
    </location>
</feature>
<dbReference type="PANTHER" id="PTHR48449:SF1">
    <property type="entry name" value="DUF1985 DOMAIN-CONTAINING PROTEIN"/>
    <property type="match status" value="1"/>
</dbReference>
<dbReference type="Pfam" id="PF02902">
    <property type="entry name" value="Peptidase_C48"/>
    <property type="match status" value="1"/>
</dbReference>
<dbReference type="SUPFAM" id="SSF54001">
    <property type="entry name" value="Cysteine proteinases"/>
    <property type="match status" value="1"/>
</dbReference>
<dbReference type="Proteomes" id="UP000595140">
    <property type="component" value="Unassembled WGS sequence"/>
</dbReference>
<dbReference type="InterPro" id="IPR003653">
    <property type="entry name" value="Peptidase_C48_C"/>
</dbReference>
<keyword evidence="3" id="KW-0378">Hydrolase</keyword>
<dbReference type="EMBL" id="OOIL02000204">
    <property type="protein sequence ID" value="VFQ61845.1"/>
    <property type="molecule type" value="Genomic_DNA"/>
</dbReference>
<dbReference type="GO" id="GO:0006508">
    <property type="term" value="P:proteolysis"/>
    <property type="evidence" value="ECO:0007669"/>
    <property type="project" value="UniProtKB-KW"/>
</dbReference>
<dbReference type="PANTHER" id="PTHR48449">
    <property type="entry name" value="DUF1985 DOMAIN-CONTAINING PROTEIN"/>
    <property type="match status" value="1"/>
</dbReference>
<feature type="domain" description="Ubiquitin-like protease family profile" evidence="5">
    <location>
        <begin position="741"/>
        <end position="785"/>
    </location>
</feature>
<dbReference type="InterPro" id="IPR015410">
    <property type="entry name" value="DUF1985"/>
</dbReference>
<dbReference type="AlphaFoldDB" id="A0A484KBG9"/>
<evidence type="ECO:0000313" key="8">
    <source>
        <dbReference type="Proteomes" id="UP000595140"/>
    </source>
</evidence>
<keyword evidence="2" id="KW-0645">Protease</keyword>
<evidence type="ECO:0000313" key="7">
    <source>
        <dbReference type="EMBL" id="VFQ61845.1"/>
    </source>
</evidence>
<dbReference type="Gene3D" id="3.40.395.10">
    <property type="entry name" value="Adenoviral Proteinase, Chain A"/>
    <property type="match status" value="1"/>
</dbReference>
<reference evidence="7 8" key="1">
    <citation type="submission" date="2018-04" db="EMBL/GenBank/DDBJ databases">
        <authorList>
            <person name="Vogel A."/>
        </authorList>
    </citation>
    <scope>NUCLEOTIDE SEQUENCE [LARGE SCALE GENOMIC DNA]</scope>
</reference>
<gene>
    <name evidence="7" type="ORF">CCAM_LOCUS3621</name>
</gene>
<accession>A0A484KBG9</accession>
<dbReference type="OrthoDB" id="1194650at2759"/>
<evidence type="ECO:0000259" key="6">
    <source>
        <dbReference type="Pfam" id="PF09331"/>
    </source>
</evidence>
<evidence type="ECO:0000256" key="3">
    <source>
        <dbReference type="ARBA" id="ARBA00022801"/>
    </source>
</evidence>
<keyword evidence="8" id="KW-1185">Reference proteome</keyword>
<feature type="domain" description="DUF1985" evidence="6">
    <location>
        <begin position="166"/>
        <end position="285"/>
    </location>
</feature>
<dbReference type="GO" id="GO:0008234">
    <property type="term" value="F:cysteine-type peptidase activity"/>
    <property type="evidence" value="ECO:0007669"/>
    <property type="project" value="InterPro"/>
</dbReference>
<evidence type="ECO:0000259" key="5">
    <source>
        <dbReference type="Pfam" id="PF02902"/>
    </source>
</evidence>